<sequence length="282" mass="30609">MLFELLGVHGGVSFSADLHAHSTVSDGSETAEQLVSRAAGAGITHLAFTNHDTTRGIAAAQRAGRAVGVTVVGGIEVSAYDFRRGRKVHILGLGLHEGSPAVERLCRPLLQRRDENSRWQLSRLLEAGYRIDVERVEHLAAASACLYKQHIMAGLVDEPCTSPAWQRLYRRLFKGEGIASRDIAYVDARDAVEAIVRDGGCAVLAHPGQTKSYELVPELVEAGLTGIERLHPDHSEADHDRCFNLAQRFGLFCTGGSDYHGTFGRSPSLGCCRIEGSVPWND</sequence>
<protein>
    <submittedName>
        <fullName evidence="2">PHP domain-containing protein</fullName>
    </submittedName>
</protein>
<evidence type="ECO:0000313" key="2">
    <source>
        <dbReference type="EMBL" id="HIR01099.1"/>
    </source>
</evidence>
<dbReference type="InterPro" id="IPR004013">
    <property type="entry name" value="PHP_dom"/>
</dbReference>
<dbReference type="Pfam" id="PF02811">
    <property type="entry name" value="PHP"/>
    <property type="match status" value="1"/>
</dbReference>
<dbReference type="EMBL" id="DVGB01000030">
    <property type="protein sequence ID" value="HIR01099.1"/>
    <property type="molecule type" value="Genomic_DNA"/>
</dbReference>
<organism evidence="2 3">
    <name type="scientific">Candidatus Aveggerthella stercoripullorum</name>
    <dbReference type="NCBI Taxonomy" id="2840688"/>
    <lineage>
        <taxon>Bacteria</taxon>
        <taxon>Bacillati</taxon>
        <taxon>Actinomycetota</taxon>
        <taxon>Coriobacteriia</taxon>
        <taxon>Eggerthellales</taxon>
        <taxon>Eggerthellaceae</taxon>
        <taxon>Eggerthellaceae incertae sedis</taxon>
        <taxon>Candidatus Aveggerthella</taxon>
    </lineage>
</organism>
<dbReference type="Gene3D" id="3.20.20.140">
    <property type="entry name" value="Metal-dependent hydrolases"/>
    <property type="match status" value="1"/>
</dbReference>
<dbReference type="InterPro" id="IPR003141">
    <property type="entry name" value="Pol/His_phosphatase_N"/>
</dbReference>
<dbReference type="Proteomes" id="UP000824261">
    <property type="component" value="Unassembled WGS sequence"/>
</dbReference>
<dbReference type="InterPro" id="IPR016195">
    <property type="entry name" value="Pol/histidinol_Pase-like"/>
</dbReference>
<name>A0A9D1D2H1_9ACTN</name>
<evidence type="ECO:0000313" key="3">
    <source>
        <dbReference type="Proteomes" id="UP000824261"/>
    </source>
</evidence>
<dbReference type="SMART" id="SM00481">
    <property type="entry name" value="POLIIIAc"/>
    <property type="match status" value="1"/>
</dbReference>
<gene>
    <name evidence="2" type="ORF">IAA69_02375</name>
</gene>
<evidence type="ECO:0000259" key="1">
    <source>
        <dbReference type="SMART" id="SM00481"/>
    </source>
</evidence>
<dbReference type="Gene3D" id="1.10.150.650">
    <property type="match status" value="1"/>
</dbReference>
<dbReference type="AlphaFoldDB" id="A0A9D1D2H1"/>
<dbReference type="InterPro" id="IPR052018">
    <property type="entry name" value="PHP_domain"/>
</dbReference>
<dbReference type="SUPFAM" id="SSF89550">
    <property type="entry name" value="PHP domain-like"/>
    <property type="match status" value="1"/>
</dbReference>
<dbReference type="PANTHER" id="PTHR42924">
    <property type="entry name" value="EXONUCLEASE"/>
    <property type="match status" value="1"/>
</dbReference>
<accession>A0A9D1D2H1</accession>
<proteinExistence type="predicted"/>
<comment type="caution">
    <text evidence="2">The sequence shown here is derived from an EMBL/GenBank/DDBJ whole genome shotgun (WGS) entry which is preliminary data.</text>
</comment>
<dbReference type="GO" id="GO:0004534">
    <property type="term" value="F:5'-3' RNA exonuclease activity"/>
    <property type="evidence" value="ECO:0007669"/>
    <property type="project" value="TreeGrafter"/>
</dbReference>
<feature type="domain" description="Polymerase/histidinol phosphatase N-terminal" evidence="1">
    <location>
        <begin position="16"/>
        <end position="81"/>
    </location>
</feature>
<dbReference type="PANTHER" id="PTHR42924:SF3">
    <property type="entry name" value="POLYMERASE_HISTIDINOL PHOSPHATASE N-TERMINAL DOMAIN-CONTAINING PROTEIN"/>
    <property type="match status" value="1"/>
</dbReference>
<dbReference type="CDD" id="cd07438">
    <property type="entry name" value="PHP_HisPPase_AMP"/>
    <property type="match status" value="1"/>
</dbReference>
<dbReference type="GO" id="GO:0035312">
    <property type="term" value="F:5'-3' DNA exonuclease activity"/>
    <property type="evidence" value="ECO:0007669"/>
    <property type="project" value="TreeGrafter"/>
</dbReference>
<reference evidence="2" key="2">
    <citation type="journal article" date="2021" name="PeerJ">
        <title>Extensive microbial diversity within the chicken gut microbiome revealed by metagenomics and culture.</title>
        <authorList>
            <person name="Gilroy R."/>
            <person name="Ravi A."/>
            <person name="Getino M."/>
            <person name="Pursley I."/>
            <person name="Horton D.L."/>
            <person name="Alikhan N.F."/>
            <person name="Baker D."/>
            <person name="Gharbi K."/>
            <person name="Hall N."/>
            <person name="Watson M."/>
            <person name="Adriaenssens E.M."/>
            <person name="Foster-Nyarko E."/>
            <person name="Jarju S."/>
            <person name="Secka A."/>
            <person name="Antonio M."/>
            <person name="Oren A."/>
            <person name="Chaudhuri R.R."/>
            <person name="La Ragione R."/>
            <person name="Hildebrand F."/>
            <person name="Pallen M.J."/>
        </authorList>
    </citation>
    <scope>NUCLEOTIDE SEQUENCE</scope>
    <source>
        <strain evidence="2">ChiGjej1B1-2707</strain>
    </source>
</reference>
<reference evidence="2" key="1">
    <citation type="submission" date="2020-10" db="EMBL/GenBank/DDBJ databases">
        <authorList>
            <person name="Gilroy R."/>
        </authorList>
    </citation>
    <scope>NUCLEOTIDE SEQUENCE</scope>
    <source>
        <strain evidence="2">ChiGjej1B1-2707</strain>
    </source>
</reference>